<name>A0A397TPU1_9GLOM</name>
<gene>
    <name evidence="1" type="ORF">C2G38_2256974</name>
</gene>
<organism evidence="1 2">
    <name type="scientific">Gigaspora rosea</name>
    <dbReference type="NCBI Taxonomy" id="44941"/>
    <lineage>
        <taxon>Eukaryota</taxon>
        <taxon>Fungi</taxon>
        <taxon>Fungi incertae sedis</taxon>
        <taxon>Mucoromycota</taxon>
        <taxon>Glomeromycotina</taxon>
        <taxon>Glomeromycetes</taxon>
        <taxon>Diversisporales</taxon>
        <taxon>Gigasporaceae</taxon>
        <taxon>Gigaspora</taxon>
    </lineage>
</organism>
<sequence>MYNSILPVQYFKAIASTCPNHHEEVYLVGWEGEPQPISLSTGTSRSTVPGLRAGCSSNHQYRSISSSFNSS</sequence>
<keyword evidence="2" id="KW-1185">Reference proteome</keyword>
<evidence type="ECO:0000313" key="1">
    <source>
        <dbReference type="EMBL" id="RIA99922.1"/>
    </source>
</evidence>
<comment type="caution">
    <text evidence="1">The sequence shown here is derived from an EMBL/GenBank/DDBJ whole genome shotgun (WGS) entry which is preliminary data.</text>
</comment>
<dbReference type="Proteomes" id="UP000266673">
    <property type="component" value="Unassembled WGS sequence"/>
</dbReference>
<reference evidence="1 2" key="1">
    <citation type="submission" date="2018-06" db="EMBL/GenBank/DDBJ databases">
        <title>Comparative genomics reveals the genomic features of Rhizophagus irregularis, R. cerebriforme, R. diaphanum and Gigaspora rosea, and their symbiotic lifestyle signature.</title>
        <authorList>
            <person name="Morin E."/>
            <person name="San Clemente H."/>
            <person name="Chen E.C.H."/>
            <person name="De La Providencia I."/>
            <person name="Hainaut M."/>
            <person name="Kuo A."/>
            <person name="Kohler A."/>
            <person name="Murat C."/>
            <person name="Tang N."/>
            <person name="Roy S."/>
            <person name="Loubradou J."/>
            <person name="Henrissat B."/>
            <person name="Grigoriev I.V."/>
            <person name="Corradi N."/>
            <person name="Roux C."/>
            <person name="Martin F.M."/>
        </authorList>
    </citation>
    <scope>NUCLEOTIDE SEQUENCE [LARGE SCALE GENOMIC DNA]</scope>
    <source>
        <strain evidence="1 2">DAOM 194757</strain>
    </source>
</reference>
<accession>A0A397TPU1</accession>
<dbReference type="AlphaFoldDB" id="A0A397TPU1"/>
<evidence type="ECO:0000313" key="2">
    <source>
        <dbReference type="Proteomes" id="UP000266673"/>
    </source>
</evidence>
<proteinExistence type="predicted"/>
<protein>
    <submittedName>
        <fullName evidence="1">Uncharacterized protein</fullName>
    </submittedName>
</protein>
<dbReference type="EMBL" id="QKWP01006180">
    <property type="protein sequence ID" value="RIA99922.1"/>
    <property type="molecule type" value="Genomic_DNA"/>
</dbReference>